<evidence type="ECO:0000313" key="1">
    <source>
        <dbReference type="EMBL" id="KAI9915840.1"/>
    </source>
</evidence>
<sequence>MTLHDGRVNWPLFFGCILVGLGPLAALFFLVVAKRAQLVILALSGAFVWLVAILITATIWHIIPPLKTSLSATIPMGVVVLEAFRFLFFYLYTRTELAVKRVTTSSHQLPLNDVTSSLAGGVGFSVMHALLMFGSLVGSSTSSRGAAFSTSCESIPLVFSAALSTLALTVMDVALMAVAFGGYRQKSPLAIGAVFVIHMGVALSALANLDTNGCYISIPVHYAGAALACVGAATSMRRFKRDADGAK</sequence>
<dbReference type="Proteomes" id="UP001163321">
    <property type="component" value="Chromosome 3"/>
</dbReference>
<evidence type="ECO:0000313" key="2">
    <source>
        <dbReference type="Proteomes" id="UP001163321"/>
    </source>
</evidence>
<gene>
    <name evidence="1" type="ORF">PsorP6_007567</name>
</gene>
<accession>A0ACC0WB18</accession>
<organism evidence="1 2">
    <name type="scientific">Peronosclerospora sorghi</name>
    <dbReference type="NCBI Taxonomy" id="230839"/>
    <lineage>
        <taxon>Eukaryota</taxon>
        <taxon>Sar</taxon>
        <taxon>Stramenopiles</taxon>
        <taxon>Oomycota</taxon>
        <taxon>Peronosporomycetes</taxon>
        <taxon>Peronosporales</taxon>
        <taxon>Peronosporaceae</taxon>
        <taxon>Peronosclerospora</taxon>
    </lineage>
</organism>
<proteinExistence type="predicted"/>
<keyword evidence="2" id="KW-1185">Reference proteome</keyword>
<comment type="caution">
    <text evidence="1">The sequence shown here is derived from an EMBL/GenBank/DDBJ whole genome shotgun (WGS) entry which is preliminary data.</text>
</comment>
<protein>
    <submittedName>
        <fullName evidence="1">Uncharacterized protein</fullName>
    </submittedName>
</protein>
<name>A0ACC0WB18_9STRA</name>
<dbReference type="EMBL" id="CM047582">
    <property type="protein sequence ID" value="KAI9915840.1"/>
    <property type="molecule type" value="Genomic_DNA"/>
</dbReference>
<reference evidence="1 2" key="1">
    <citation type="journal article" date="2022" name="bioRxiv">
        <title>The genome of the oomycete Peronosclerospora sorghi, a cosmopolitan pathogen of maize and sorghum, is inflated with dispersed pseudogenes.</title>
        <authorList>
            <person name="Fletcher K."/>
            <person name="Martin F."/>
            <person name="Isakeit T."/>
            <person name="Cavanaugh K."/>
            <person name="Magill C."/>
            <person name="Michelmore R."/>
        </authorList>
    </citation>
    <scope>NUCLEOTIDE SEQUENCE [LARGE SCALE GENOMIC DNA]</scope>
    <source>
        <strain evidence="1">P6</strain>
    </source>
</reference>